<feature type="compositionally biased region" description="Basic and acidic residues" evidence="1">
    <location>
        <begin position="200"/>
        <end position="210"/>
    </location>
</feature>
<evidence type="ECO:0000313" key="3">
    <source>
        <dbReference type="EMBL" id="KAL1885362.1"/>
    </source>
</evidence>
<evidence type="ECO:0000256" key="1">
    <source>
        <dbReference type="SAM" id="MobiDB-lite"/>
    </source>
</evidence>
<dbReference type="PANTHER" id="PTHR14689">
    <property type="entry name" value="PHORBOL-ESTER_DAG-TYPE DOMAIN-CONTAINING PROTEIN"/>
    <property type="match status" value="1"/>
</dbReference>
<feature type="compositionally biased region" description="Acidic residues" evidence="1">
    <location>
        <begin position="582"/>
        <end position="592"/>
    </location>
</feature>
<feature type="compositionally biased region" description="Basic and acidic residues" evidence="1">
    <location>
        <begin position="109"/>
        <end position="136"/>
    </location>
</feature>
<protein>
    <recommendedName>
        <fullName evidence="2">DUF4211 domain-containing protein</fullName>
    </recommendedName>
</protein>
<name>A0ABR3YAS0_9EURO</name>
<organism evidence="3 4">
    <name type="scientific">Paecilomyces lecythidis</name>
    <dbReference type="NCBI Taxonomy" id="3004212"/>
    <lineage>
        <taxon>Eukaryota</taxon>
        <taxon>Fungi</taxon>
        <taxon>Dikarya</taxon>
        <taxon>Ascomycota</taxon>
        <taxon>Pezizomycotina</taxon>
        <taxon>Eurotiomycetes</taxon>
        <taxon>Eurotiomycetidae</taxon>
        <taxon>Eurotiales</taxon>
        <taxon>Thermoascaceae</taxon>
        <taxon>Paecilomyces</taxon>
    </lineage>
</organism>
<dbReference type="InterPro" id="IPR025451">
    <property type="entry name" value="DUF4211"/>
</dbReference>
<feature type="domain" description="DUF4211" evidence="2">
    <location>
        <begin position="444"/>
        <end position="579"/>
    </location>
</feature>
<dbReference type="Pfam" id="PF13926">
    <property type="entry name" value="DUF4211"/>
    <property type="match status" value="1"/>
</dbReference>
<sequence>MPRASGKVKQTRLSFTPVAASASASPGVERSPGSDRVAAIRYERPSKVTLSRGPLRIDDYPVFRGNDAAAGTSSMSTPVKKKDGKKKDKKKKKEKKEKSGEKRKKKKSSKSEVKGGADQGQEIKDEKSSNDERKESSLGQLRSRSLPSSYEDDEVILMPAGRREKTGLAIFDDESESESESESDSDRSATPVPTTRNSRRGKESKEEVSKGKGPRSGKSTDHKKPDVETRTLLKRKYTAAESGNDSESPVLTGRSSRTRPSAHQPSEQDSATSDEEDMVTRPTPRRLKRGAAPSTALSVDDSDDSDDIMLSSPAKRRRLDNEPEALRTPRQASDQDRLDLEEDLEDLKDSAVKKTRTRGRLADSARLTRQKQLELLRRRRAGEKATSVSESHHSDEESDGEQSQSAEESEEDESDSDSESEGSENSDVEAPVSENEDLDRYEEDFVLQDDEGELGAPTDLADMPFEFTRHSYKQPKEFFRDVVEWMVHNRLNPAFPRNDPVYQVAFMKLEDEVKGRAGSQLVSTVWNSDFRRALMARPQIEVTLFPITEGHPCDACNRSGHPASFDVKLYGKPYSLDTLESLSDEEDSDEESGESHDPRDKDRDGNPLPDEDRRFYLGRHCKSRASMAHTLVHWRFHLNEWVIGYLERQGVFADEKVIERSHWSVKRQTKYANEVVDSMVETGEVKRLWRDFHINLKAARETTESRW</sequence>
<feature type="compositionally biased region" description="Basic and acidic residues" evidence="1">
    <location>
        <begin position="218"/>
        <end position="231"/>
    </location>
</feature>
<dbReference type="EMBL" id="JAVDPF010000002">
    <property type="protein sequence ID" value="KAL1885362.1"/>
    <property type="molecule type" value="Genomic_DNA"/>
</dbReference>
<feature type="compositionally biased region" description="Acidic residues" evidence="1">
    <location>
        <begin position="171"/>
        <end position="183"/>
    </location>
</feature>
<comment type="caution">
    <text evidence="3">The sequence shown here is derived from an EMBL/GenBank/DDBJ whole genome shotgun (WGS) entry which is preliminary data.</text>
</comment>
<evidence type="ECO:0000313" key="4">
    <source>
        <dbReference type="Proteomes" id="UP001583193"/>
    </source>
</evidence>
<keyword evidence="4" id="KW-1185">Reference proteome</keyword>
<accession>A0ABR3YAS0</accession>
<feature type="compositionally biased region" description="Polar residues" evidence="1">
    <location>
        <begin position="241"/>
        <end position="271"/>
    </location>
</feature>
<gene>
    <name evidence="3" type="ORF">Plec18167_000855</name>
</gene>
<feature type="compositionally biased region" description="Basic residues" evidence="1">
    <location>
        <begin position="82"/>
        <end position="108"/>
    </location>
</feature>
<dbReference type="Proteomes" id="UP001583193">
    <property type="component" value="Unassembled WGS sequence"/>
</dbReference>
<proteinExistence type="predicted"/>
<feature type="compositionally biased region" description="Acidic residues" evidence="1">
    <location>
        <begin position="407"/>
        <end position="427"/>
    </location>
</feature>
<reference evidence="3 4" key="1">
    <citation type="journal article" date="2024" name="IMA Fungus">
        <title>IMA Genome - F19 : A genome assembly and annotation guide to empower mycologists, including annotated draft genome sequences of Ceratocystis pirilliformis, Diaporthe australafricana, Fusarium ophioides, Paecilomyces lecythidis, and Sporothrix stenoceras.</title>
        <authorList>
            <person name="Aylward J."/>
            <person name="Wilson A.M."/>
            <person name="Visagie C.M."/>
            <person name="Spraker J."/>
            <person name="Barnes I."/>
            <person name="Buitendag C."/>
            <person name="Ceriani C."/>
            <person name="Del Mar Angel L."/>
            <person name="du Plessis D."/>
            <person name="Fuchs T."/>
            <person name="Gasser K."/>
            <person name="Kramer D."/>
            <person name="Li W."/>
            <person name="Munsamy K."/>
            <person name="Piso A."/>
            <person name="Price J.L."/>
            <person name="Sonnekus B."/>
            <person name="Thomas C."/>
            <person name="van der Nest A."/>
            <person name="van Dijk A."/>
            <person name="van Heerden A."/>
            <person name="van Vuuren N."/>
            <person name="Yilmaz N."/>
            <person name="Duong T.A."/>
            <person name="van der Merwe N.A."/>
            <person name="Wingfield M.J."/>
            <person name="Wingfield B.D."/>
        </authorList>
    </citation>
    <scope>NUCLEOTIDE SEQUENCE [LARGE SCALE GENOMIC DNA]</scope>
    <source>
        <strain evidence="3 4">CMW 18167</strain>
    </source>
</reference>
<feature type="compositionally biased region" description="Basic and acidic residues" evidence="1">
    <location>
        <begin position="319"/>
        <end position="338"/>
    </location>
</feature>
<evidence type="ECO:0000259" key="2">
    <source>
        <dbReference type="Pfam" id="PF13926"/>
    </source>
</evidence>
<feature type="region of interest" description="Disordered" evidence="1">
    <location>
        <begin position="1"/>
        <end position="437"/>
    </location>
</feature>
<feature type="compositionally biased region" description="Polar residues" evidence="1">
    <location>
        <begin position="137"/>
        <end position="148"/>
    </location>
</feature>
<dbReference type="PANTHER" id="PTHR14689:SF0">
    <property type="entry name" value="COILED-COIL DOMAIN-CONTAINING PROTEIN 82"/>
    <property type="match status" value="1"/>
</dbReference>
<feature type="region of interest" description="Disordered" evidence="1">
    <location>
        <begin position="580"/>
        <end position="609"/>
    </location>
</feature>
<feature type="compositionally biased region" description="Basic and acidic residues" evidence="1">
    <location>
        <begin position="593"/>
        <end position="609"/>
    </location>
</feature>